<dbReference type="RefSeq" id="WP_095263893.1">
    <property type="nucleotide sequence ID" value="NZ_NPBY01000013.1"/>
</dbReference>
<sequence length="73" mass="8381">MNWHMLLSIVLLVSLVNGIRRIRKLHAMRDMLVFLTIWGLAVITMLGDALEVPGMRPLDWIKAVMQPISAWMP</sequence>
<organism evidence="2 3">
    <name type="scientific">Paenibacillus campinasensis</name>
    <dbReference type="NCBI Taxonomy" id="66347"/>
    <lineage>
        <taxon>Bacteria</taxon>
        <taxon>Bacillati</taxon>
        <taxon>Bacillota</taxon>
        <taxon>Bacilli</taxon>
        <taxon>Bacillales</taxon>
        <taxon>Paenibacillaceae</taxon>
        <taxon>Paenibacillus</taxon>
    </lineage>
</organism>
<dbReference type="Proteomes" id="UP000215596">
    <property type="component" value="Unassembled WGS sequence"/>
</dbReference>
<keyword evidence="1" id="KW-1133">Transmembrane helix</keyword>
<keyword evidence="1" id="KW-0472">Membrane</keyword>
<evidence type="ECO:0000256" key="1">
    <source>
        <dbReference type="SAM" id="Phobius"/>
    </source>
</evidence>
<name>A0A268F1P4_9BACL</name>
<gene>
    <name evidence="2" type="ORF">CHH67_05020</name>
</gene>
<feature type="transmembrane region" description="Helical" evidence="1">
    <location>
        <begin position="31"/>
        <end position="50"/>
    </location>
</feature>
<comment type="caution">
    <text evidence="2">The sequence shown here is derived from an EMBL/GenBank/DDBJ whole genome shotgun (WGS) entry which is preliminary data.</text>
</comment>
<protein>
    <submittedName>
        <fullName evidence="2">Uncharacterized protein</fullName>
    </submittedName>
</protein>
<proteinExistence type="predicted"/>
<accession>A0A268F1P4</accession>
<dbReference type="OrthoDB" id="2659827at2"/>
<keyword evidence="1" id="KW-0812">Transmembrane</keyword>
<evidence type="ECO:0000313" key="2">
    <source>
        <dbReference type="EMBL" id="PAD79297.1"/>
    </source>
</evidence>
<dbReference type="EMBL" id="NPBY01000013">
    <property type="protein sequence ID" value="PAD79297.1"/>
    <property type="molecule type" value="Genomic_DNA"/>
</dbReference>
<evidence type="ECO:0000313" key="3">
    <source>
        <dbReference type="Proteomes" id="UP000215596"/>
    </source>
</evidence>
<reference evidence="2 3" key="1">
    <citation type="submission" date="2017-07" db="EMBL/GenBank/DDBJ databases">
        <title>Isolation and whole genome analysis of endospore-forming bacteria from heroin.</title>
        <authorList>
            <person name="Kalinowski J."/>
            <person name="Ahrens B."/>
            <person name="Al-Dilaimi A."/>
            <person name="Winkler A."/>
            <person name="Wibberg D."/>
            <person name="Schleenbecker U."/>
            <person name="Ruckert C."/>
            <person name="Wolfel R."/>
            <person name="Grass G."/>
        </authorList>
    </citation>
    <scope>NUCLEOTIDE SEQUENCE [LARGE SCALE GENOMIC DNA]</scope>
    <source>
        <strain evidence="2 3">7537-G1</strain>
    </source>
</reference>
<dbReference type="AlphaFoldDB" id="A0A268F1P4"/>